<dbReference type="Pfam" id="PF11104">
    <property type="entry name" value="PilM_2"/>
    <property type="match status" value="1"/>
</dbReference>
<dbReference type="GO" id="GO:0051301">
    <property type="term" value="P:cell division"/>
    <property type="evidence" value="ECO:0007669"/>
    <property type="project" value="InterPro"/>
</dbReference>
<evidence type="ECO:0000313" key="2">
    <source>
        <dbReference type="EMBL" id="OGI97349.1"/>
    </source>
</evidence>
<gene>
    <name evidence="2" type="ORF">A3I25_01335</name>
</gene>
<dbReference type="Proteomes" id="UP000177195">
    <property type="component" value="Unassembled WGS sequence"/>
</dbReference>
<dbReference type="SUPFAM" id="SSF53067">
    <property type="entry name" value="Actin-like ATPase domain"/>
    <property type="match status" value="2"/>
</dbReference>
<dbReference type="PIRSF" id="PIRSF019169">
    <property type="entry name" value="PilM"/>
    <property type="match status" value="1"/>
</dbReference>
<reference evidence="2 3" key="1">
    <citation type="journal article" date="2016" name="Nat. Commun.">
        <title>Thousands of microbial genomes shed light on interconnected biogeochemical processes in an aquifer system.</title>
        <authorList>
            <person name="Anantharaman K."/>
            <person name="Brown C.T."/>
            <person name="Hug L.A."/>
            <person name="Sharon I."/>
            <person name="Castelle C.J."/>
            <person name="Probst A.J."/>
            <person name="Thomas B.C."/>
            <person name="Singh A."/>
            <person name="Wilkins M.J."/>
            <person name="Karaoz U."/>
            <person name="Brodie E.L."/>
            <person name="Williams K.H."/>
            <person name="Hubbard S.S."/>
            <person name="Banfield J.F."/>
        </authorList>
    </citation>
    <scope>NUCLEOTIDE SEQUENCE [LARGE SCALE GENOMIC DNA]</scope>
</reference>
<dbReference type="CDD" id="cd24049">
    <property type="entry name" value="ASKHA_NBD_PilM"/>
    <property type="match status" value="1"/>
</dbReference>
<proteinExistence type="predicted"/>
<feature type="domain" description="SHS2" evidence="1">
    <location>
        <begin position="19"/>
        <end position="193"/>
    </location>
</feature>
<dbReference type="Gene3D" id="3.30.420.40">
    <property type="match status" value="2"/>
</dbReference>
<dbReference type="Gene3D" id="3.30.1490.300">
    <property type="match status" value="1"/>
</dbReference>
<dbReference type="InterPro" id="IPR043129">
    <property type="entry name" value="ATPase_NBD"/>
</dbReference>
<dbReference type="PANTHER" id="PTHR32432">
    <property type="entry name" value="CELL DIVISION PROTEIN FTSA-RELATED"/>
    <property type="match status" value="1"/>
</dbReference>
<dbReference type="PANTHER" id="PTHR32432:SF3">
    <property type="entry name" value="ETHANOLAMINE UTILIZATION PROTEIN EUTJ"/>
    <property type="match status" value="1"/>
</dbReference>
<evidence type="ECO:0000259" key="1">
    <source>
        <dbReference type="SMART" id="SM00842"/>
    </source>
</evidence>
<accession>A0A1F6XT83</accession>
<evidence type="ECO:0000313" key="3">
    <source>
        <dbReference type="Proteomes" id="UP000177195"/>
    </source>
</evidence>
<dbReference type="AlphaFoldDB" id="A0A1F6XT83"/>
<dbReference type="InterPro" id="IPR003494">
    <property type="entry name" value="SHS2_FtsA"/>
</dbReference>
<organism evidence="2 3">
    <name type="scientific">Candidatus Nomurabacteria bacterium RIFCSPLOWO2_02_FULL_42_17</name>
    <dbReference type="NCBI Taxonomy" id="1801789"/>
    <lineage>
        <taxon>Bacteria</taxon>
        <taxon>Candidatus Nomuraibacteriota</taxon>
    </lineage>
</organism>
<sequence length="365" mass="39665">MNNPLRSLSNIFKKKEDDFVGLDIGTSAIKAVQLKRKGGKAVLETYGSVALGPYASADVGALTNLENTTLGQAISDLLRESNVTTKTAAISIPSASSLVTVIKLPHTVSEKQFSSVVPLEARKYIPLPISEVSLDWWPMPRRETTEESALAPHEILVTAVHNEILSRYRELAKAASLRADFLEIEIFSNVRSIFGQELGSVLVIDWGASKTRAVVFKHGNVKSFHIINRGAVDLTNNLMHSMSMDFKKAEEIKHTVGLLGTGANRAVSDILRPGVDYILSEVAGVVFNYGKQYNETVNKVVLTGGGALLKGLQEHVAERLRTEVSLADPFAKTENPIFLSETLRSAGPEFSIATGLALRKLKEGV</sequence>
<dbReference type="SMART" id="SM00842">
    <property type="entry name" value="FtsA"/>
    <property type="match status" value="1"/>
</dbReference>
<comment type="caution">
    <text evidence="2">The sequence shown here is derived from an EMBL/GenBank/DDBJ whole genome shotgun (WGS) entry which is preliminary data.</text>
</comment>
<protein>
    <recommendedName>
        <fullName evidence="1">SHS2 domain-containing protein</fullName>
    </recommendedName>
</protein>
<dbReference type="NCBIfam" id="TIGR01175">
    <property type="entry name" value="pilM"/>
    <property type="match status" value="1"/>
</dbReference>
<dbReference type="InterPro" id="IPR050696">
    <property type="entry name" value="FtsA/MreB"/>
</dbReference>
<dbReference type="EMBL" id="MFVN01000013">
    <property type="protein sequence ID" value="OGI97349.1"/>
    <property type="molecule type" value="Genomic_DNA"/>
</dbReference>
<dbReference type="InterPro" id="IPR005883">
    <property type="entry name" value="PilM"/>
</dbReference>
<name>A0A1F6XT83_9BACT</name>